<keyword evidence="2" id="KW-1185">Reference proteome</keyword>
<proteinExistence type="predicted"/>
<organism evidence="1 2">
    <name type="scientific">Hypsibius exemplaris</name>
    <name type="common">Freshwater tardigrade</name>
    <dbReference type="NCBI Taxonomy" id="2072580"/>
    <lineage>
        <taxon>Eukaryota</taxon>
        <taxon>Metazoa</taxon>
        <taxon>Ecdysozoa</taxon>
        <taxon>Tardigrada</taxon>
        <taxon>Eutardigrada</taxon>
        <taxon>Parachela</taxon>
        <taxon>Hypsibioidea</taxon>
        <taxon>Hypsibiidae</taxon>
        <taxon>Hypsibius</taxon>
    </lineage>
</organism>
<name>A0A9X6NIR9_HYPEX</name>
<reference evidence="2" key="1">
    <citation type="submission" date="2017-01" db="EMBL/GenBank/DDBJ databases">
        <title>Comparative genomics of anhydrobiosis in the tardigrade Hypsibius dujardini.</title>
        <authorList>
            <person name="Yoshida Y."/>
            <person name="Koutsovoulos G."/>
            <person name="Laetsch D."/>
            <person name="Stevens L."/>
            <person name="Kumar S."/>
            <person name="Horikawa D."/>
            <person name="Ishino K."/>
            <person name="Komine S."/>
            <person name="Tomita M."/>
            <person name="Blaxter M."/>
            <person name="Arakawa K."/>
        </authorList>
    </citation>
    <scope>NUCLEOTIDE SEQUENCE [LARGE SCALE GENOMIC DNA]</scope>
    <source>
        <strain evidence="2">Z151</strain>
    </source>
</reference>
<evidence type="ECO:0000313" key="2">
    <source>
        <dbReference type="Proteomes" id="UP000192578"/>
    </source>
</evidence>
<dbReference type="AlphaFoldDB" id="A0A9X6NIR9"/>
<gene>
    <name evidence="1" type="ORF">BV898_17860</name>
</gene>
<dbReference type="EMBL" id="MTYJ01000320">
    <property type="protein sequence ID" value="OWA53431.1"/>
    <property type="molecule type" value="Genomic_DNA"/>
</dbReference>
<accession>A0A9X6NIR9</accession>
<dbReference type="Proteomes" id="UP000192578">
    <property type="component" value="Unassembled WGS sequence"/>
</dbReference>
<evidence type="ECO:0000313" key="1">
    <source>
        <dbReference type="EMBL" id="OWA53431.1"/>
    </source>
</evidence>
<protein>
    <submittedName>
        <fullName evidence="1">Uncharacterized protein</fullName>
    </submittedName>
</protein>
<comment type="caution">
    <text evidence="1">The sequence shown here is derived from an EMBL/GenBank/DDBJ whole genome shotgun (WGS) entry which is preliminary data.</text>
</comment>
<sequence length="177" mass="20268">MWRARRSHFSHQQIPLFPHRATSPNQFLGSSSNVALHHPFEPSHLSTTSEDRGGNLLIMAGRKAMIYQGLRDGEAPLGMTPGLGRVLGGRLGELADTMGGPITTVHQLQLVYYFICNSDEQLFFLWLKQATNTLNNSRYDHHLWRCARAVQHYRKALADFYIKCYMLYLLPVQVQKR</sequence>